<evidence type="ECO:0000313" key="2">
    <source>
        <dbReference type="Proteomes" id="UP000509301"/>
    </source>
</evidence>
<dbReference type="GeneID" id="55640939"/>
<dbReference type="OrthoDB" id="33473at2157"/>
<reference evidence="1 2" key="1">
    <citation type="submission" date="2020-02" db="EMBL/GenBank/DDBJ databases">
        <title>Comparative genome analysis reveals the metabolism and evolution of the thermophilic archaeal genus Metallosphaera.</title>
        <authorList>
            <person name="Jiang C."/>
        </authorList>
    </citation>
    <scope>NUCLEOTIDE SEQUENCE [LARGE SCALE GENOMIC DNA]</scope>
    <source>
        <strain evidence="1 2">Ric-A</strain>
    </source>
</reference>
<dbReference type="KEGG" id="mten:GWK48_03280"/>
<accession>A0A6N0NTP3</accession>
<dbReference type="AlphaFoldDB" id="A0A6N0NTP3"/>
<name>A0A6N0NTP3_9CREN</name>
<keyword evidence="2" id="KW-1185">Reference proteome</keyword>
<proteinExistence type="predicted"/>
<evidence type="ECO:0000313" key="1">
    <source>
        <dbReference type="EMBL" id="QKQ99544.1"/>
    </source>
</evidence>
<dbReference type="Proteomes" id="UP000509301">
    <property type="component" value="Chromosome"/>
</dbReference>
<gene>
    <name evidence="1" type="ORF">GWK48_03280</name>
</gene>
<protein>
    <submittedName>
        <fullName evidence="1">Transcriptional regulator</fullName>
    </submittedName>
</protein>
<organism evidence="1 2">
    <name type="scientific">Metallosphaera tengchongensis</name>
    <dbReference type="NCBI Taxonomy" id="1532350"/>
    <lineage>
        <taxon>Archaea</taxon>
        <taxon>Thermoproteota</taxon>
        <taxon>Thermoprotei</taxon>
        <taxon>Sulfolobales</taxon>
        <taxon>Sulfolobaceae</taxon>
        <taxon>Metallosphaera</taxon>
    </lineage>
</organism>
<dbReference type="RefSeq" id="WP_174629569.1">
    <property type="nucleotide sequence ID" value="NZ_CP049074.1"/>
</dbReference>
<sequence>MKWETPCEQAFNVVIPNLRVALIRKLVERGIPVKKSTKIVGLSATSYEKRVKNEEKLKMIFNDPEVGDMLEALAYRIASGEKIEEISFCILCSKTRRIFGLPPCSI</sequence>
<dbReference type="EMBL" id="CP049074">
    <property type="protein sequence ID" value="QKQ99544.1"/>
    <property type="molecule type" value="Genomic_DNA"/>
</dbReference>